<reference evidence="2 3" key="1">
    <citation type="submission" date="2023-02" db="EMBL/GenBank/DDBJ databases">
        <title>Genome Sequence of L. cardiaca H63T.</title>
        <authorList>
            <person name="Lopez A.E."/>
            <person name="Cianciotto N.P."/>
        </authorList>
    </citation>
    <scope>NUCLEOTIDE SEQUENCE [LARGE SCALE GENOMIC DNA]</scope>
    <source>
        <strain evidence="2 3">H63</strain>
    </source>
</reference>
<evidence type="ECO:0000313" key="2">
    <source>
        <dbReference type="EMBL" id="WED43946.1"/>
    </source>
</evidence>
<feature type="region of interest" description="Disordered" evidence="1">
    <location>
        <begin position="1"/>
        <end position="51"/>
    </location>
</feature>
<sequence length="51" mass="5762">MKNTWLSQMHQPGYIPRHPDIPMDSPAVASMFPLRHSEQSEESPTAAQSLK</sequence>
<gene>
    <name evidence="2" type="ORF">PXX05_03950</name>
</gene>
<feature type="compositionally biased region" description="Polar residues" evidence="1">
    <location>
        <begin position="1"/>
        <end position="10"/>
    </location>
</feature>
<feature type="compositionally biased region" description="Polar residues" evidence="1">
    <location>
        <begin position="42"/>
        <end position="51"/>
    </location>
</feature>
<name>A0ABY8AUW1_9GAMM</name>
<protein>
    <submittedName>
        <fullName evidence="2">Uncharacterized protein</fullName>
    </submittedName>
</protein>
<evidence type="ECO:0000313" key="3">
    <source>
        <dbReference type="Proteomes" id="UP001222087"/>
    </source>
</evidence>
<evidence type="ECO:0000256" key="1">
    <source>
        <dbReference type="SAM" id="MobiDB-lite"/>
    </source>
</evidence>
<dbReference type="RefSeq" id="WP_275089760.1">
    <property type="nucleotide sequence ID" value="NZ_CP119078.1"/>
</dbReference>
<dbReference type="Proteomes" id="UP001222087">
    <property type="component" value="Chromosome"/>
</dbReference>
<proteinExistence type="predicted"/>
<accession>A0ABY8AUW1</accession>
<organism evidence="2 3">
    <name type="scientific">Legionella cardiaca</name>
    <dbReference type="NCBI Taxonomy" id="1071983"/>
    <lineage>
        <taxon>Bacteria</taxon>
        <taxon>Pseudomonadati</taxon>
        <taxon>Pseudomonadota</taxon>
        <taxon>Gammaproteobacteria</taxon>
        <taxon>Legionellales</taxon>
        <taxon>Legionellaceae</taxon>
        <taxon>Legionella</taxon>
    </lineage>
</organism>
<keyword evidence="3" id="KW-1185">Reference proteome</keyword>
<dbReference type="EMBL" id="CP119078">
    <property type="protein sequence ID" value="WED43946.1"/>
    <property type="molecule type" value="Genomic_DNA"/>
</dbReference>